<dbReference type="RefSeq" id="WP_202245780.1">
    <property type="nucleotide sequence ID" value="NZ_JAESIY010000010.1"/>
</dbReference>
<name>A0A937K2N1_9BACT</name>
<evidence type="ECO:0000313" key="1">
    <source>
        <dbReference type="EMBL" id="MBL3657987.1"/>
    </source>
</evidence>
<dbReference type="InterPro" id="IPR036761">
    <property type="entry name" value="TTHA0802/YceI-like_sf"/>
</dbReference>
<dbReference type="EMBL" id="JAESIY010000010">
    <property type="protein sequence ID" value="MBL3657987.1"/>
    <property type="molecule type" value="Genomic_DNA"/>
</dbReference>
<dbReference type="Gene3D" id="2.40.128.110">
    <property type="entry name" value="Lipid/polyisoprenoid-binding, YceI-like"/>
    <property type="match status" value="1"/>
</dbReference>
<protein>
    <submittedName>
        <fullName evidence="1">YceI family protein</fullName>
    </submittedName>
</protein>
<evidence type="ECO:0000313" key="2">
    <source>
        <dbReference type="Proteomes" id="UP000659388"/>
    </source>
</evidence>
<accession>A0A937K2N1</accession>
<reference evidence="1" key="1">
    <citation type="submission" date="2021-01" db="EMBL/GenBank/DDBJ databases">
        <title>Fulvivirga kasyanovii gen. nov., sp nov., a novel member of the phylum Bacteroidetes isolated from seawater in a mussel farm.</title>
        <authorList>
            <person name="Zhao L.-H."/>
            <person name="Wang Z.-J."/>
        </authorList>
    </citation>
    <scope>NUCLEOTIDE SEQUENCE</scope>
    <source>
        <strain evidence="1">2943</strain>
    </source>
</reference>
<dbReference type="SUPFAM" id="SSF101874">
    <property type="entry name" value="YceI-like"/>
    <property type="match status" value="1"/>
</dbReference>
<gene>
    <name evidence="1" type="ORF">JL102_17685</name>
</gene>
<dbReference type="Proteomes" id="UP000659388">
    <property type="component" value="Unassembled WGS sequence"/>
</dbReference>
<organism evidence="1 2">
    <name type="scientific">Fulvivirga sediminis</name>
    <dbReference type="NCBI Taxonomy" id="2803949"/>
    <lineage>
        <taxon>Bacteria</taxon>
        <taxon>Pseudomonadati</taxon>
        <taxon>Bacteroidota</taxon>
        <taxon>Cytophagia</taxon>
        <taxon>Cytophagales</taxon>
        <taxon>Fulvivirgaceae</taxon>
        <taxon>Fulvivirga</taxon>
    </lineage>
</organism>
<dbReference type="PROSITE" id="PS51257">
    <property type="entry name" value="PROKAR_LIPOPROTEIN"/>
    <property type="match status" value="1"/>
</dbReference>
<dbReference type="AlphaFoldDB" id="A0A937K2N1"/>
<keyword evidence="2" id="KW-1185">Reference proteome</keyword>
<sequence>MKKLAIICMGIFLIATSCNQPKNGEESNASETTETSSVEGEFTIVKSSAEVNFTAYKTTDKVPVGGAFKTINFTKTNSGATPLEALNGTEFSIPVKSLNTNDATGTRDPKIVSFFFGVMTDTENITGTFKLGEDKESASVDITLNGKTANIPLTYEVTSDTYYTFKGVMNLEDWDALDAVASINKACEALHTGADGVSKTWSEVGLQAEISFKKN</sequence>
<proteinExistence type="predicted"/>
<comment type="caution">
    <text evidence="1">The sequence shown here is derived from an EMBL/GenBank/DDBJ whole genome shotgun (WGS) entry which is preliminary data.</text>
</comment>